<dbReference type="Pfam" id="PF00082">
    <property type="entry name" value="Peptidase_S8"/>
    <property type="match status" value="1"/>
</dbReference>
<organism evidence="9 10">
    <name type="scientific">Flavobacterium lipolyticum</name>
    <dbReference type="NCBI Taxonomy" id="2893754"/>
    <lineage>
        <taxon>Bacteria</taxon>
        <taxon>Pseudomonadati</taxon>
        <taxon>Bacteroidota</taxon>
        <taxon>Flavobacteriia</taxon>
        <taxon>Flavobacteriales</taxon>
        <taxon>Flavobacteriaceae</taxon>
        <taxon>Flavobacterium</taxon>
    </lineage>
</organism>
<feature type="chain" id="PRO_5045799309" evidence="7">
    <location>
        <begin position="27"/>
        <end position="544"/>
    </location>
</feature>
<sequence length="544" mass="59654">MSPMKHLKLSAFALLVLAGCSTTLQAQESARKDFIKAPLAVVKKAPVSENELKRWSHLDLIKDSIPGMSVDRAYAELLQGKTGKKVIVGIVDSGVDIEHEDLKGMIWTNPKEIPGNGIDDDKNGFIDDVHGWNFLGNAVHENLELTRVVKKGDDGSPEYKEALAQYTKKYEDALRDKQQSDFLLEVHKTIQKELNKTTYKIEDLDAITSTDPKVAQSKEIMTQILTNAGSTFDPDSELKEYSKQVYGQLNYNLNKEFDGRKIVGDNPEDIKNTRYGNNIVFGPDKEEALHGTHVAGIIAQVRGNNLGGDGVANNVEILTVRAVPDGDEYDKDIALGIRYAVDNGAKVINGSFGKSFSPHKKWVYDAIKYAAKKDVLIVHAAGNDGYNIDETKNINYPNDSEDNVKEFADNVITIGALKKEYGETVVAGFSNFGKINVDVFAPGEEIYATIPNNKYKYLQGTSMAAPNAAGVAALIRSYYPKLKAAQVKQILMDSGVALPSMVVLGENPNPEVKPVAVSSTESSRTAKMVNAYNALLMAEKMSKK</sequence>
<keyword evidence="10" id="KW-1185">Reference proteome</keyword>
<dbReference type="Gene3D" id="3.40.50.200">
    <property type="entry name" value="Peptidase S8/S53 domain"/>
    <property type="match status" value="2"/>
</dbReference>
<keyword evidence="7" id="KW-0732">Signal</keyword>
<feature type="active site" description="Charge relay system" evidence="5">
    <location>
        <position position="462"/>
    </location>
</feature>
<dbReference type="InterPro" id="IPR051048">
    <property type="entry name" value="Peptidase_S8/S53_subtilisin"/>
</dbReference>
<evidence type="ECO:0000256" key="1">
    <source>
        <dbReference type="ARBA" id="ARBA00011073"/>
    </source>
</evidence>
<keyword evidence="3 5" id="KW-0378">Hydrolase</keyword>
<comment type="caution">
    <text evidence="9">The sequence shown here is derived from an EMBL/GenBank/DDBJ whole genome shotgun (WGS) entry which is preliminary data.</text>
</comment>
<accession>A0ABS8LZV1</accession>
<comment type="similarity">
    <text evidence="1 5 6">Belongs to the peptidase S8 family.</text>
</comment>
<dbReference type="Proteomes" id="UP001430700">
    <property type="component" value="Unassembled WGS sequence"/>
</dbReference>
<dbReference type="PROSITE" id="PS51892">
    <property type="entry name" value="SUBTILASE"/>
    <property type="match status" value="1"/>
</dbReference>
<dbReference type="RefSeq" id="WP_229999369.1">
    <property type="nucleotide sequence ID" value="NZ_JAJJMN010000001.1"/>
</dbReference>
<dbReference type="SUPFAM" id="SSF52743">
    <property type="entry name" value="Subtilisin-like"/>
    <property type="match status" value="1"/>
</dbReference>
<dbReference type="InterPro" id="IPR036852">
    <property type="entry name" value="Peptidase_S8/S53_dom_sf"/>
</dbReference>
<dbReference type="PROSITE" id="PS00136">
    <property type="entry name" value="SUBTILASE_ASP"/>
    <property type="match status" value="1"/>
</dbReference>
<evidence type="ECO:0000256" key="2">
    <source>
        <dbReference type="ARBA" id="ARBA00022670"/>
    </source>
</evidence>
<proteinExistence type="inferred from homology"/>
<keyword evidence="4 5" id="KW-0720">Serine protease</keyword>
<dbReference type="EMBL" id="JAJJMN010000001">
    <property type="protein sequence ID" value="MCC9017944.1"/>
    <property type="molecule type" value="Genomic_DNA"/>
</dbReference>
<name>A0ABS8LZV1_9FLAO</name>
<evidence type="ECO:0000313" key="10">
    <source>
        <dbReference type="Proteomes" id="UP001430700"/>
    </source>
</evidence>
<protein>
    <submittedName>
        <fullName evidence="9">S8 family peptidase</fullName>
    </submittedName>
</protein>
<dbReference type="PROSITE" id="PS00138">
    <property type="entry name" value="SUBTILASE_SER"/>
    <property type="match status" value="1"/>
</dbReference>
<dbReference type="PANTHER" id="PTHR43399">
    <property type="entry name" value="SUBTILISIN-RELATED"/>
    <property type="match status" value="1"/>
</dbReference>
<dbReference type="InterPro" id="IPR000209">
    <property type="entry name" value="Peptidase_S8/S53_dom"/>
</dbReference>
<feature type="active site" description="Charge relay system" evidence="5">
    <location>
        <position position="92"/>
    </location>
</feature>
<feature type="domain" description="Peptidase S8/S53" evidence="8">
    <location>
        <begin position="83"/>
        <end position="494"/>
    </location>
</feature>
<dbReference type="PIRSF" id="PIRSF037892">
    <property type="entry name" value="Subtilisin_rel_SRU_0565"/>
    <property type="match status" value="1"/>
</dbReference>
<dbReference type="CDD" id="cd07483">
    <property type="entry name" value="Peptidases_S8_Subtilisin_Novo-like"/>
    <property type="match status" value="1"/>
</dbReference>
<keyword evidence="2 5" id="KW-0645">Protease</keyword>
<dbReference type="InterPro" id="IPR015500">
    <property type="entry name" value="Peptidase_S8_subtilisin-rel"/>
</dbReference>
<dbReference type="PRINTS" id="PR00723">
    <property type="entry name" value="SUBTILISIN"/>
</dbReference>
<gene>
    <name evidence="9" type="ORF">LNQ34_09185</name>
</gene>
<evidence type="ECO:0000313" key="9">
    <source>
        <dbReference type="EMBL" id="MCC9017944.1"/>
    </source>
</evidence>
<evidence type="ECO:0000256" key="5">
    <source>
        <dbReference type="PROSITE-ProRule" id="PRU01240"/>
    </source>
</evidence>
<feature type="active site" description="Charge relay system" evidence="5">
    <location>
        <position position="290"/>
    </location>
</feature>
<evidence type="ECO:0000256" key="3">
    <source>
        <dbReference type="ARBA" id="ARBA00022801"/>
    </source>
</evidence>
<dbReference type="InterPro" id="IPR023828">
    <property type="entry name" value="Peptidase_S8_Ser-AS"/>
</dbReference>
<feature type="signal peptide" evidence="7">
    <location>
        <begin position="1"/>
        <end position="26"/>
    </location>
</feature>
<dbReference type="PANTHER" id="PTHR43399:SF4">
    <property type="entry name" value="CELL WALL-ASSOCIATED PROTEASE"/>
    <property type="match status" value="1"/>
</dbReference>
<evidence type="ECO:0000259" key="8">
    <source>
        <dbReference type="Pfam" id="PF00082"/>
    </source>
</evidence>
<evidence type="ECO:0000256" key="7">
    <source>
        <dbReference type="SAM" id="SignalP"/>
    </source>
</evidence>
<evidence type="ECO:0000256" key="4">
    <source>
        <dbReference type="ARBA" id="ARBA00022825"/>
    </source>
</evidence>
<dbReference type="InterPro" id="IPR023827">
    <property type="entry name" value="Peptidase_S8_Asp-AS"/>
</dbReference>
<evidence type="ECO:0000256" key="6">
    <source>
        <dbReference type="RuleBase" id="RU003355"/>
    </source>
</evidence>
<dbReference type="InterPro" id="IPR017308">
    <property type="entry name" value="Pept_S8_subtilisin_bacteroid"/>
</dbReference>
<reference evidence="9" key="1">
    <citation type="submission" date="2021-11" db="EMBL/GenBank/DDBJ databases">
        <title>Description of novel Flavobacterium species.</title>
        <authorList>
            <person name="Saticioglu I.B."/>
            <person name="Ay H."/>
            <person name="Altun S."/>
            <person name="Duman M."/>
        </authorList>
    </citation>
    <scope>NUCLEOTIDE SEQUENCE</scope>
    <source>
        <strain evidence="9">F-126</strain>
    </source>
</reference>
<dbReference type="PROSITE" id="PS51257">
    <property type="entry name" value="PROKAR_LIPOPROTEIN"/>
    <property type="match status" value="1"/>
</dbReference>
<dbReference type="InterPro" id="IPR034080">
    <property type="entry name" value="Protease_P7-like_dom"/>
</dbReference>